<dbReference type="PANTHER" id="PTHR36766">
    <property type="entry name" value="PLANT BROAD-SPECTRUM MILDEW RESISTANCE PROTEIN RPW8"/>
    <property type="match status" value="1"/>
</dbReference>
<sequence>MAESLLLPVIQGVAGKAADVLVQSVTRMWGIEDSRRKLERQLLAVQCMLADAEVKGETNPAVRRWMKDLRAVAYQADDVLDDFQYEALRLMAQAGVSTTRKVLSYFTHQNPLLFRLTASRNLSYVLNKISELVLEMNNFGLVMREVTAPVIHPQTHSSLDDLTEIVGRNDDKEMVVKVLLEQRFKQKVEVLPIVGMGGLGKTTLAKMVYNDFRVQQHFELLMWLCVSDDFNVSALVRSVIELATRKECSLPDRIELLHSCLNEMIGRKRYLLVLDDVWNEAEQKWRDLRSLLCSAGASGSVVIVTTRSQQVASIMGTLPSHTLSYLNQDDSWELFRKKAFCKDEDEQPELVVIGKRIVKRCKGLPLALKAIGGLMCYKQQVQEWEAIAGCNSWDDVGASNDILSILKLSYLHLSLEMRQCFAFCAVYPQDYRMERDMLIQLWIANNFIHEEGILDLEERGHLHTLRLNGCENLEHLPEGMRFMSKLRHIYLVGCCNLKRMPPGIGLLKSLRTLTTYIMSTKDGCGIEELKDLQLLGGRLELWNLKAIKNGSCMNEANLHLKENLKELLLHWGHDRSKCRPQHEVRGNEEILEFPLPPKRLESLQVSGSGKIEISSWLKEPSNLEKWMEDKTGEPLPHCGCLVSLPSNLGSLARMTELKLLGCEGLNMLPDGMDRLIALQELWIRQCPGIETLPGGLLQLLPTLRKLMTLGSPELELRDVLCCCYVRKNASEFLA</sequence>
<dbReference type="InterPro" id="IPR041118">
    <property type="entry name" value="Rx_N"/>
</dbReference>
<dbReference type="Pfam" id="PF18052">
    <property type="entry name" value="Rx_N"/>
    <property type="match status" value="1"/>
</dbReference>
<dbReference type="InterPro" id="IPR056789">
    <property type="entry name" value="LRR_R13L1-DRL21"/>
</dbReference>
<evidence type="ECO:0008006" key="13">
    <source>
        <dbReference type="Google" id="ProtNLM"/>
    </source>
</evidence>
<proteinExistence type="inferred from homology"/>
<protein>
    <recommendedName>
        <fullName evidence="13">Disease resistance protein RGA3</fullName>
    </recommendedName>
</protein>
<evidence type="ECO:0000256" key="6">
    <source>
        <dbReference type="ARBA" id="ARBA00022840"/>
    </source>
</evidence>
<dbReference type="Gene3D" id="1.10.10.10">
    <property type="entry name" value="Winged helix-like DNA-binding domain superfamily/Winged helix DNA-binding domain"/>
    <property type="match status" value="1"/>
</dbReference>
<evidence type="ECO:0000259" key="9">
    <source>
        <dbReference type="Pfam" id="PF23559"/>
    </source>
</evidence>
<dbReference type="FunFam" id="3.40.50.300:FF:001091">
    <property type="entry name" value="Probable disease resistance protein At1g61300"/>
    <property type="match status" value="1"/>
</dbReference>
<accession>A0A5J9T0A7</accession>
<evidence type="ECO:0000259" key="7">
    <source>
        <dbReference type="Pfam" id="PF00931"/>
    </source>
</evidence>
<feature type="non-terminal residue" evidence="11">
    <location>
        <position position="1"/>
    </location>
</feature>
<dbReference type="OrthoDB" id="786390at2759"/>
<dbReference type="InterPro" id="IPR002182">
    <property type="entry name" value="NB-ARC"/>
</dbReference>
<dbReference type="GO" id="GO:0005524">
    <property type="term" value="F:ATP binding"/>
    <property type="evidence" value="ECO:0007669"/>
    <property type="project" value="UniProtKB-KW"/>
</dbReference>
<dbReference type="EMBL" id="RWGY01000051">
    <property type="protein sequence ID" value="TVU04756.1"/>
    <property type="molecule type" value="Genomic_DNA"/>
</dbReference>
<keyword evidence="12" id="KW-1185">Reference proteome</keyword>
<dbReference type="Gene3D" id="1.20.5.4130">
    <property type="match status" value="1"/>
</dbReference>
<evidence type="ECO:0000256" key="1">
    <source>
        <dbReference type="ARBA" id="ARBA00008894"/>
    </source>
</evidence>
<dbReference type="GO" id="GO:0006952">
    <property type="term" value="P:defense response"/>
    <property type="evidence" value="ECO:0007669"/>
    <property type="project" value="UniProtKB-KW"/>
</dbReference>
<feature type="domain" description="Disease resistance protein winged helix" evidence="9">
    <location>
        <begin position="426"/>
        <end position="461"/>
    </location>
</feature>
<comment type="similarity">
    <text evidence="1">Belongs to the disease resistance NB-LRR family.</text>
</comment>
<dbReference type="GO" id="GO:0051707">
    <property type="term" value="P:response to other organism"/>
    <property type="evidence" value="ECO:0007669"/>
    <property type="project" value="UniProtKB-ARBA"/>
</dbReference>
<feature type="domain" description="NB-ARC" evidence="7">
    <location>
        <begin position="170"/>
        <end position="343"/>
    </location>
</feature>
<dbReference type="Pfam" id="PF25019">
    <property type="entry name" value="LRR_R13L1-DRL21"/>
    <property type="match status" value="1"/>
</dbReference>
<name>A0A5J9T0A7_9POAL</name>
<evidence type="ECO:0000256" key="4">
    <source>
        <dbReference type="ARBA" id="ARBA00022741"/>
    </source>
</evidence>
<dbReference type="SUPFAM" id="SSF52540">
    <property type="entry name" value="P-loop containing nucleoside triphosphate hydrolases"/>
    <property type="match status" value="1"/>
</dbReference>
<evidence type="ECO:0000259" key="10">
    <source>
        <dbReference type="Pfam" id="PF25019"/>
    </source>
</evidence>
<dbReference type="Proteomes" id="UP000324897">
    <property type="component" value="Unassembled WGS sequence"/>
</dbReference>
<dbReference type="InterPro" id="IPR027417">
    <property type="entry name" value="P-loop_NTPase"/>
</dbReference>
<dbReference type="InterPro" id="IPR058922">
    <property type="entry name" value="WHD_DRP"/>
</dbReference>
<evidence type="ECO:0000256" key="2">
    <source>
        <dbReference type="ARBA" id="ARBA00022614"/>
    </source>
</evidence>
<evidence type="ECO:0000256" key="5">
    <source>
        <dbReference type="ARBA" id="ARBA00022821"/>
    </source>
</evidence>
<gene>
    <name evidence="11" type="ORF">EJB05_47890</name>
</gene>
<dbReference type="Pfam" id="PF23559">
    <property type="entry name" value="WHD_DRP"/>
    <property type="match status" value="1"/>
</dbReference>
<evidence type="ECO:0000259" key="8">
    <source>
        <dbReference type="Pfam" id="PF18052"/>
    </source>
</evidence>
<evidence type="ECO:0000313" key="12">
    <source>
        <dbReference type="Proteomes" id="UP000324897"/>
    </source>
</evidence>
<keyword evidence="6" id="KW-0067">ATP-binding</keyword>
<feature type="domain" description="R13L1/DRL21-like LRR repeat region" evidence="10">
    <location>
        <begin position="526"/>
        <end position="661"/>
    </location>
</feature>
<dbReference type="FunFam" id="1.10.8.430:FF:000003">
    <property type="entry name" value="Probable disease resistance protein At5g66910"/>
    <property type="match status" value="1"/>
</dbReference>
<dbReference type="Gene3D" id="3.80.10.10">
    <property type="entry name" value="Ribonuclease Inhibitor"/>
    <property type="match status" value="1"/>
</dbReference>
<keyword evidence="5" id="KW-0611">Plant defense</keyword>
<dbReference type="PRINTS" id="PR00364">
    <property type="entry name" value="DISEASERSIST"/>
</dbReference>
<keyword evidence="3" id="KW-0677">Repeat</keyword>
<dbReference type="PANTHER" id="PTHR36766:SF64">
    <property type="entry name" value="OS12G0206100 PROTEIN"/>
    <property type="match status" value="1"/>
</dbReference>
<evidence type="ECO:0000313" key="11">
    <source>
        <dbReference type="EMBL" id="TVU04756.1"/>
    </source>
</evidence>
<keyword evidence="4" id="KW-0547">Nucleotide-binding</keyword>
<reference evidence="11 12" key="1">
    <citation type="journal article" date="2019" name="Sci. Rep.">
        <title>A high-quality genome of Eragrostis curvula grass provides insights into Poaceae evolution and supports new strategies to enhance forage quality.</title>
        <authorList>
            <person name="Carballo J."/>
            <person name="Santos B.A.C.M."/>
            <person name="Zappacosta D."/>
            <person name="Garbus I."/>
            <person name="Selva J.P."/>
            <person name="Gallo C.A."/>
            <person name="Diaz A."/>
            <person name="Albertini E."/>
            <person name="Caccamo M."/>
            <person name="Echenique V."/>
        </authorList>
    </citation>
    <scope>NUCLEOTIDE SEQUENCE [LARGE SCALE GENOMIC DNA]</scope>
    <source>
        <strain evidence="12">cv. Victoria</strain>
        <tissue evidence="11">Leaf</tissue>
    </source>
</reference>
<dbReference type="InterPro" id="IPR032675">
    <property type="entry name" value="LRR_dom_sf"/>
</dbReference>
<dbReference type="Gene3D" id="1.10.8.430">
    <property type="entry name" value="Helical domain of apoptotic protease-activating factors"/>
    <property type="match status" value="1"/>
</dbReference>
<dbReference type="InterPro" id="IPR042197">
    <property type="entry name" value="Apaf_helical"/>
</dbReference>
<dbReference type="Pfam" id="PF00931">
    <property type="entry name" value="NB-ARC"/>
    <property type="match status" value="1"/>
</dbReference>
<comment type="caution">
    <text evidence="11">The sequence shown here is derived from an EMBL/GenBank/DDBJ whole genome shotgun (WGS) entry which is preliminary data.</text>
</comment>
<dbReference type="InterPro" id="IPR036388">
    <property type="entry name" value="WH-like_DNA-bd_sf"/>
</dbReference>
<evidence type="ECO:0000256" key="3">
    <source>
        <dbReference type="ARBA" id="ARBA00022737"/>
    </source>
</evidence>
<feature type="domain" description="Disease resistance N-terminal" evidence="8">
    <location>
        <begin position="9"/>
        <end position="91"/>
    </location>
</feature>
<organism evidence="11 12">
    <name type="scientific">Eragrostis curvula</name>
    <name type="common">weeping love grass</name>
    <dbReference type="NCBI Taxonomy" id="38414"/>
    <lineage>
        <taxon>Eukaryota</taxon>
        <taxon>Viridiplantae</taxon>
        <taxon>Streptophyta</taxon>
        <taxon>Embryophyta</taxon>
        <taxon>Tracheophyta</taxon>
        <taxon>Spermatophyta</taxon>
        <taxon>Magnoliopsida</taxon>
        <taxon>Liliopsida</taxon>
        <taxon>Poales</taxon>
        <taxon>Poaceae</taxon>
        <taxon>PACMAD clade</taxon>
        <taxon>Chloridoideae</taxon>
        <taxon>Eragrostideae</taxon>
        <taxon>Eragrostidinae</taxon>
        <taxon>Eragrostis</taxon>
    </lineage>
</organism>
<keyword evidence="2" id="KW-0433">Leucine-rich repeat</keyword>
<dbReference type="Gene3D" id="3.40.50.300">
    <property type="entry name" value="P-loop containing nucleotide triphosphate hydrolases"/>
    <property type="match status" value="1"/>
</dbReference>
<dbReference type="Gramene" id="TVU04756">
    <property type="protein sequence ID" value="TVU04756"/>
    <property type="gene ID" value="EJB05_47890"/>
</dbReference>
<dbReference type="GO" id="GO:0043531">
    <property type="term" value="F:ADP binding"/>
    <property type="evidence" value="ECO:0007669"/>
    <property type="project" value="InterPro"/>
</dbReference>
<dbReference type="SUPFAM" id="SSF52058">
    <property type="entry name" value="L domain-like"/>
    <property type="match status" value="1"/>
</dbReference>
<dbReference type="AlphaFoldDB" id="A0A5J9T0A7"/>